<reference evidence="2" key="1">
    <citation type="journal article" date="2022" name="bioRxiv">
        <title>Genomics of Preaxostyla Flagellates Illuminates Evolutionary Transitions and the Path Towards Mitochondrial Loss.</title>
        <authorList>
            <person name="Novak L.V.F."/>
            <person name="Treitli S.C."/>
            <person name="Pyrih J."/>
            <person name="Halakuc P."/>
            <person name="Pipaliya S.V."/>
            <person name="Vacek V."/>
            <person name="Brzon O."/>
            <person name="Soukal P."/>
            <person name="Eme L."/>
            <person name="Dacks J.B."/>
            <person name="Karnkowska A."/>
            <person name="Elias M."/>
            <person name="Hampl V."/>
        </authorList>
    </citation>
    <scope>NUCLEOTIDE SEQUENCE</scope>
    <source>
        <strain evidence="2">RCP-MX</strain>
    </source>
</reference>
<feature type="region of interest" description="Disordered" evidence="1">
    <location>
        <begin position="227"/>
        <end position="247"/>
    </location>
</feature>
<comment type="caution">
    <text evidence="2">The sequence shown here is derived from an EMBL/GenBank/DDBJ whole genome shotgun (WGS) entry which is preliminary data.</text>
</comment>
<accession>A0ABQ8U3L1</accession>
<evidence type="ECO:0000313" key="2">
    <source>
        <dbReference type="EMBL" id="KAJ4452827.1"/>
    </source>
</evidence>
<gene>
    <name evidence="2" type="ORF">PAPYR_12895</name>
</gene>
<feature type="compositionally biased region" description="Acidic residues" evidence="1">
    <location>
        <begin position="19"/>
        <end position="33"/>
    </location>
</feature>
<sequence>MEDEADCFEEGDDAARDDDFVEFDEENADPDPIDETHDHFIDVPKNGTDAQCPMCKDSAKFRAYPYRAEVFCRRCAVKESFFMPDADLKLVPVPHWPNIAWNAIIGGDYHFLPTPSLHVRSPTASVLAEPEDEAFFALPERLEKFFLTGTAPPKQQAKPVNRRAHRAKRSARDPLATATSPVPISPEECEARDITQTTPALSLTASRGGDQERLDVPAVARLDALHLTDVPPTTAHPGKVTRGAARG</sequence>
<evidence type="ECO:0000256" key="1">
    <source>
        <dbReference type="SAM" id="MobiDB-lite"/>
    </source>
</evidence>
<proteinExistence type="predicted"/>
<name>A0ABQ8U3L1_9EUKA</name>
<dbReference type="Proteomes" id="UP001141327">
    <property type="component" value="Unassembled WGS sequence"/>
</dbReference>
<keyword evidence="3" id="KW-1185">Reference proteome</keyword>
<feature type="compositionally biased region" description="Acidic residues" evidence="1">
    <location>
        <begin position="1"/>
        <end position="12"/>
    </location>
</feature>
<feature type="compositionally biased region" description="Basic residues" evidence="1">
    <location>
        <begin position="160"/>
        <end position="169"/>
    </location>
</feature>
<protein>
    <submittedName>
        <fullName evidence="2">Uncharacterized protein</fullName>
    </submittedName>
</protein>
<feature type="region of interest" description="Disordered" evidence="1">
    <location>
        <begin position="151"/>
        <end position="214"/>
    </location>
</feature>
<feature type="compositionally biased region" description="Polar residues" evidence="1">
    <location>
        <begin position="194"/>
        <end position="205"/>
    </location>
</feature>
<dbReference type="EMBL" id="JAPMOS010000378">
    <property type="protein sequence ID" value="KAJ4452827.1"/>
    <property type="molecule type" value="Genomic_DNA"/>
</dbReference>
<organism evidence="2 3">
    <name type="scientific">Paratrimastix pyriformis</name>
    <dbReference type="NCBI Taxonomy" id="342808"/>
    <lineage>
        <taxon>Eukaryota</taxon>
        <taxon>Metamonada</taxon>
        <taxon>Preaxostyla</taxon>
        <taxon>Paratrimastigidae</taxon>
        <taxon>Paratrimastix</taxon>
    </lineage>
</organism>
<feature type="region of interest" description="Disordered" evidence="1">
    <location>
        <begin position="1"/>
        <end position="36"/>
    </location>
</feature>
<evidence type="ECO:0000313" key="3">
    <source>
        <dbReference type="Proteomes" id="UP001141327"/>
    </source>
</evidence>